<evidence type="ECO:0000313" key="1">
    <source>
        <dbReference type="Proteomes" id="UP000887580"/>
    </source>
</evidence>
<evidence type="ECO:0000313" key="2">
    <source>
        <dbReference type="WBParaSite" id="PS1159_v2.g22710.t1"/>
    </source>
</evidence>
<reference evidence="2" key="1">
    <citation type="submission" date="2022-11" db="UniProtKB">
        <authorList>
            <consortium name="WormBaseParasite"/>
        </authorList>
    </citation>
    <scope>IDENTIFICATION</scope>
</reference>
<accession>A0AC35G2I5</accession>
<proteinExistence type="predicted"/>
<protein>
    <submittedName>
        <fullName evidence="2">Globin family profile domain-containing protein</fullName>
    </submittedName>
</protein>
<name>A0AC35G2I5_9BILA</name>
<dbReference type="WBParaSite" id="PS1159_v2.g22710.t1">
    <property type="protein sequence ID" value="PS1159_v2.g22710.t1"/>
    <property type="gene ID" value="PS1159_v2.g22710"/>
</dbReference>
<sequence length="307" mass="34678">MGNSGSSGHSTPHFIKRNESFGPSSPRHVIKHSAASSSSDQNEFGSTDRISSHTERVHRRPSYKKANRSQSLEQRSVLSSSHSPSSSQSSSNSYLNAIVTEKGGCLRQSTQPKFQISGDLNPHQVNTVKHNWKRVLKVVNEDETEIAILILLRIFQLDHRNQVLFGLGDIPFSELRINPIFLRHVKAFEPTLVNVMSHPTNATTLSKYLQQLGGRHVQYTGVTYKCSYWKTFIQALIDVVGVDKNSGDIHESLFLLGNFCVEQMRIGYKIEYLLQREAERIAIAQQKKRDGIAKKVVTYNIKNNDHH</sequence>
<dbReference type="Proteomes" id="UP000887580">
    <property type="component" value="Unplaced"/>
</dbReference>
<organism evidence="1 2">
    <name type="scientific">Panagrolaimus sp. PS1159</name>
    <dbReference type="NCBI Taxonomy" id="55785"/>
    <lineage>
        <taxon>Eukaryota</taxon>
        <taxon>Metazoa</taxon>
        <taxon>Ecdysozoa</taxon>
        <taxon>Nematoda</taxon>
        <taxon>Chromadorea</taxon>
        <taxon>Rhabditida</taxon>
        <taxon>Tylenchina</taxon>
        <taxon>Panagrolaimomorpha</taxon>
        <taxon>Panagrolaimoidea</taxon>
        <taxon>Panagrolaimidae</taxon>
        <taxon>Panagrolaimus</taxon>
    </lineage>
</organism>